<name>A0A484LKM6_9ASTE</name>
<keyword evidence="2" id="KW-1185">Reference proteome</keyword>
<evidence type="ECO:0000313" key="2">
    <source>
        <dbReference type="Proteomes" id="UP000595140"/>
    </source>
</evidence>
<dbReference type="Proteomes" id="UP000595140">
    <property type="component" value="Unassembled WGS sequence"/>
</dbReference>
<proteinExistence type="predicted"/>
<dbReference type="EMBL" id="OOIL02001569">
    <property type="protein sequence ID" value="VFQ76854.1"/>
    <property type="molecule type" value="Genomic_DNA"/>
</dbReference>
<gene>
    <name evidence="1" type="ORF">CCAM_LOCUS18630</name>
</gene>
<evidence type="ECO:0000313" key="1">
    <source>
        <dbReference type="EMBL" id="VFQ76854.1"/>
    </source>
</evidence>
<accession>A0A484LKM6</accession>
<reference evidence="1 2" key="1">
    <citation type="submission" date="2018-04" db="EMBL/GenBank/DDBJ databases">
        <authorList>
            <person name="Vogel A."/>
        </authorList>
    </citation>
    <scope>NUCLEOTIDE SEQUENCE [LARGE SCALE GENOMIC DNA]</scope>
</reference>
<protein>
    <submittedName>
        <fullName evidence="1">Uncharacterized protein</fullName>
    </submittedName>
</protein>
<sequence length="79" mass="8908">MKIMNTLVNKALNGGNPDPGNLNPRLRPVGSGYEALDPCQLPHQLFQIFFLLPPLPNTLTNLLQLTTRRQCRFGCRIYS</sequence>
<dbReference type="AlphaFoldDB" id="A0A484LKM6"/>
<organism evidence="1 2">
    <name type="scientific">Cuscuta campestris</name>
    <dbReference type="NCBI Taxonomy" id="132261"/>
    <lineage>
        <taxon>Eukaryota</taxon>
        <taxon>Viridiplantae</taxon>
        <taxon>Streptophyta</taxon>
        <taxon>Embryophyta</taxon>
        <taxon>Tracheophyta</taxon>
        <taxon>Spermatophyta</taxon>
        <taxon>Magnoliopsida</taxon>
        <taxon>eudicotyledons</taxon>
        <taxon>Gunneridae</taxon>
        <taxon>Pentapetalae</taxon>
        <taxon>asterids</taxon>
        <taxon>lamiids</taxon>
        <taxon>Solanales</taxon>
        <taxon>Convolvulaceae</taxon>
        <taxon>Cuscuteae</taxon>
        <taxon>Cuscuta</taxon>
        <taxon>Cuscuta subgen. Grammica</taxon>
        <taxon>Cuscuta sect. Cleistogrammica</taxon>
    </lineage>
</organism>